<gene>
    <name evidence="1" type="ORF">A3Q56_07805</name>
</gene>
<comment type="caution">
    <text evidence="1">The sequence shown here is derived from an EMBL/GenBank/DDBJ whole genome shotgun (WGS) entry which is preliminary data.</text>
</comment>
<protein>
    <submittedName>
        <fullName evidence="1">Uncharacterized protein</fullName>
    </submittedName>
</protein>
<evidence type="ECO:0000313" key="1">
    <source>
        <dbReference type="EMBL" id="OAF64479.1"/>
    </source>
</evidence>
<dbReference type="AlphaFoldDB" id="A0A177AR54"/>
<dbReference type="EMBL" id="LWCA01001805">
    <property type="protein sequence ID" value="OAF64479.1"/>
    <property type="molecule type" value="Genomic_DNA"/>
</dbReference>
<feature type="non-terminal residue" evidence="1">
    <location>
        <position position="32"/>
    </location>
</feature>
<name>A0A177AR54_9BILA</name>
<proteinExistence type="predicted"/>
<dbReference type="Proteomes" id="UP000078046">
    <property type="component" value="Unassembled WGS sequence"/>
</dbReference>
<sequence>MELLVKNNCVCCQSSKPVEINHLDYNISGTTL</sequence>
<organism evidence="1 2">
    <name type="scientific">Intoshia linei</name>
    <dbReference type="NCBI Taxonomy" id="1819745"/>
    <lineage>
        <taxon>Eukaryota</taxon>
        <taxon>Metazoa</taxon>
        <taxon>Spiralia</taxon>
        <taxon>Lophotrochozoa</taxon>
        <taxon>Mesozoa</taxon>
        <taxon>Orthonectida</taxon>
        <taxon>Rhopaluridae</taxon>
        <taxon>Intoshia</taxon>
    </lineage>
</organism>
<accession>A0A177AR54</accession>
<reference evidence="1 2" key="1">
    <citation type="submission" date="2016-04" db="EMBL/GenBank/DDBJ databases">
        <title>The genome of Intoshia linei affirms orthonectids as highly simplified spiralians.</title>
        <authorList>
            <person name="Mikhailov K.V."/>
            <person name="Slusarev G.S."/>
            <person name="Nikitin M.A."/>
            <person name="Logacheva M.D."/>
            <person name="Penin A."/>
            <person name="Aleoshin V."/>
            <person name="Panchin Y.V."/>
        </authorList>
    </citation>
    <scope>NUCLEOTIDE SEQUENCE [LARGE SCALE GENOMIC DNA]</scope>
    <source>
        <strain evidence="1">Intl2013</strain>
        <tissue evidence="1">Whole animal</tissue>
    </source>
</reference>
<keyword evidence="2" id="KW-1185">Reference proteome</keyword>
<evidence type="ECO:0000313" key="2">
    <source>
        <dbReference type="Proteomes" id="UP000078046"/>
    </source>
</evidence>